<comment type="similarity">
    <text evidence="1">Belongs to the 6-phosphogluconate dehydrogenase family.</text>
</comment>
<name>A0A941CQS4_9CLOT</name>
<evidence type="ECO:0000256" key="3">
    <source>
        <dbReference type="ARBA" id="ARBA00023064"/>
    </source>
</evidence>
<dbReference type="GO" id="GO:0019521">
    <property type="term" value="P:D-gluconate metabolic process"/>
    <property type="evidence" value="ECO:0007669"/>
    <property type="project" value="UniProtKB-KW"/>
</dbReference>
<dbReference type="SUPFAM" id="SSF51735">
    <property type="entry name" value="NAD(P)-binding Rossmann-fold domains"/>
    <property type="match status" value="1"/>
</dbReference>
<dbReference type="InterPro" id="IPR004849">
    <property type="entry name" value="6DGDH_YqeC"/>
</dbReference>
<dbReference type="Pfam" id="PF00393">
    <property type="entry name" value="6PGD"/>
    <property type="match status" value="1"/>
</dbReference>
<dbReference type="SMART" id="SM01350">
    <property type="entry name" value="6PGD"/>
    <property type="match status" value="1"/>
</dbReference>
<dbReference type="NCBIfam" id="NF007161">
    <property type="entry name" value="PRK09599.1"/>
    <property type="match status" value="1"/>
</dbReference>
<dbReference type="EMBL" id="JAGSCS010000019">
    <property type="protein sequence ID" value="MBR0577050.1"/>
    <property type="molecule type" value="Genomic_DNA"/>
</dbReference>
<keyword evidence="2" id="KW-0560">Oxidoreductase</keyword>
<keyword evidence="6" id="KW-1185">Reference proteome</keyword>
<dbReference type="InterPro" id="IPR008927">
    <property type="entry name" value="6-PGluconate_DH-like_C_sf"/>
</dbReference>
<dbReference type="PRINTS" id="PR00076">
    <property type="entry name" value="6PGDHDRGNASE"/>
</dbReference>
<dbReference type="InterPro" id="IPR036291">
    <property type="entry name" value="NAD(P)-bd_dom_sf"/>
</dbReference>
<sequence length="301" mass="32712">MKIGLIGLGKMGIMLLAQMREKGFLVEALDKNLALQGEVEKLGGFFHETLESLVGALEKPRTLWLMLPAGEITESVYQALLPLLSEGDAVLDGGNAHYEDSLRRAQAAKDRGLSYLDVGTSGGMEGARHGACMMVGGDTEAFLRLEPLFQALCVEEGYLHCGAAGSGHFLKMVHNGIEYGMMQAIGEGFNLLHHSPYPYALEDVARVFNHGSVIRSWLMELTEGVLRGSVNLEAVEGVIPSSGEGRWTVEEALKLQVPLPVITQSVMVRYASEDREKYGEKVVASLRNAFGGHTVPQKEEP</sequence>
<accession>A0A941CQS4</accession>
<dbReference type="Gene3D" id="1.10.1040.10">
    <property type="entry name" value="N-(1-d-carboxylethyl)-l-norvaline Dehydrogenase, domain 2"/>
    <property type="match status" value="1"/>
</dbReference>
<dbReference type="Pfam" id="PF03446">
    <property type="entry name" value="NAD_binding_2"/>
    <property type="match status" value="1"/>
</dbReference>
<organism evidence="5 6">
    <name type="scientific">Proteiniclasticum sediminis</name>
    <dbReference type="NCBI Taxonomy" id="2804028"/>
    <lineage>
        <taxon>Bacteria</taxon>
        <taxon>Bacillati</taxon>
        <taxon>Bacillota</taxon>
        <taxon>Clostridia</taxon>
        <taxon>Eubacteriales</taxon>
        <taxon>Clostridiaceae</taxon>
        <taxon>Proteiniclasticum</taxon>
    </lineage>
</organism>
<evidence type="ECO:0000256" key="1">
    <source>
        <dbReference type="ARBA" id="ARBA00008419"/>
    </source>
</evidence>
<dbReference type="Gene3D" id="3.40.50.720">
    <property type="entry name" value="NAD(P)-binding Rossmann-like Domain"/>
    <property type="match status" value="1"/>
</dbReference>
<dbReference type="SUPFAM" id="SSF48179">
    <property type="entry name" value="6-phosphogluconate dehydrogenase C-terminal domain-like"/>
    <property type="match status" value="1"/>
</dbReference>
<reference evidence="5" key="1">
    <citation type="submission" date="2021-04" db="EMBL/GenBank/DDBJ databases">
        <title>Proteiniclasticum sedimins sp. nov., an obligate anaerobic bacterium isolated from anaerobic sludge.</title>
        <authorList>
            <person name="Liu J."/>
        </authorList>
    </citation>
    <scope>NUCLEOTIDE SEQUENCE</scope>
    <source>
        <strain evidence="5">BAD-10</strain>
    </source>
</reference>
<dbReference type="InterPro" id="IPR006183">
    <property type="entry name" value="Pgluconate_DH"/>
</dbReference>
<evidence type="ECO:0000313" key="5">
    <source>
        <dbReference type="EMBL" id="MBR0577050.1"/>
    </source>
</evidence>
<protein>
    <submittedName>
        <fullName evidence="5">Decarboxylating 6-phosphogluconate dehydrogenase</fullName>
    </submittedName>
</protein>
<dbReference type="NCBIfam" id="TIGR00872">
    <property type="entry name" value="gnd_rel"/>
    <property type="match status" value="1"/>
</dbReference>
<dbReference type="RefSeq" id="WP_211802468.1">
    <property type="nucleotide sequence ID" value="NZ_JAGSCS010000019.1"/>
</dbReference>
<dbReference type="InterPro" id="IPR013328">
    <property type="entry name" value="6PGD_dom2"/>
</dbReference>
<dbReference type="InterPro" id="IPR006115">
    <property type="entry name" value="6PGDH_NADP-bd"/>
</dbReference>
<dbReference type="Proteomes" id="UP000675379">
    <property type="component" value="Unassembled WGS sequence"/>
</dbReference>
<dbReference type="GO" id="GO:0050661">
    <property type="term" value="F:NADP binding"/>
    <property type="evidence" value="ECO:0007669"/>
    <property type="project" value="InterPro"/>
</dbReference>
<dbReference type="GO" id="GO:0004616">
    <property type="term" value="F:phosphogluconate dehydrogenase (decarboxylating) activity"/>
    <property type="evidence" value="ECO:0007669"/>
    <property type="project" value="InterPro"/>
</dbReference>
<dbReference type="GO" id="GO:0006098">
    <property type="term" value="P:pentose-phosphate shunt"/>
    <property type="evidence" value="ECO:0007669"/>
    <property type="project" value="InterPro"/>
</dbReference>
<dbReference type="PANTHER" id="PTHR11811">
    <property type="entry name" value="6-PHOSPHOGLUCONATE DEHYDROGENASE"/>
    <property type="match status" value="1"/>
</dbReference>
<feature type="domain" description="6-phosphogluconate dehydrogenase C-terminal" evidence="4">
    <location>
        <begin position="167"/>
        <end position="301"/>
    </location>
</feature>
<gene>
    <name evidence="5" type="primary">gnd</name>
    <name evidence="5" type="ORF">KCG48_12070</name>
</gene>
<proteinExistence type="inferred from homology"/>
<evidence type="ECO:0000256" key="2">
    <source>
        <dbReference type="ARBA" id="ARBA00023002"/>
    </source>
</evidence>
<dbReference type="InterPro" id="IPR006114">
    <property type="entry name" value="6PGDH_C"/>
</dbReference>
<evidence type="ECO:0000313" key="6">
    <source>
        <dbReference type="Proteomes" id="UP000675379"/>
    </source>
</evidence>
<dbReference type="AlphaFoldDB" id="A0A941CQS4"/>
<evidence type="ECO:0000259" key="4">
    <source>
        <dbReference type="SMART" id="SM01350"/>
    </source>
</evidence>
<keyword evidence="3" id="KW-0311">Gluconate utilization</keyword>
<comment type="caution">
    <text evidence="5">The sequence shown here is derived from an EMBL/GenBank/DDBJ whole genome shotgun (WGS) entry which is preliminary data.</text>
</comment>